<proteinExistence type="predicted"/>
<dbReference type="Proteomes" id="UP001642483">
    <property type="component" value="Unassembled WGS sequence"/>
</dbReference>
<gene>
    <name evidence="1" type="ORF">CVLEPA_LOCUS22826</name>
</gene>
<sequence>MVMIRISCRDPLTFHVTIDDGDSAAMAFWRSWSSSNLIPRLTRVMVHWYPYNEAYQSRNHRLFSEAETGSDAEYVFGVGIWKMNILLIRFLNKLKEKINTKQTCIHANRAQGQ</sequence>
<dbReference type="EMBL" id="CAWYQH010000114">
    <property type="protein sequence ID" value="CAK8690192.1"/>
    <property type="molecule type" value="Genomic_DNA"/>
</dbReference>
<reference evidence="1 2" key="1">
    <citation type="submission" date="2024-02" db="EMBL/GenBank/DDBJ databases">
        <authorList>
            <person name="Daric V."/>
            <person name="Darras S."/>
        </authorList>
    </citation>
    <scope>NUCLEOTIDE SEQUENCE [LARGE SCALE GENOMIC DNA]</scope>
</reference>
<name>A0ABP0GFI7_CLALP</name>
<protein>
    <submittedName>
        <fullName evidence="1">Uncharacterized protein</fullName>
    </submittedName>
</protein>
<organism evidence="1 2">
    <name type="scientific">Clavelina lepadiformis</name>
    <name type="common">Light-bulb sea squirt</name>
    <name type="synonym">Ascidia lepadiformis</name>
    <dbReference type="NCBI Taxonomy" id="159417"/>
    <lineage>
        <taxon>Eukaryota</taxon>
        <taxon>Metazoa</taxon>
        <taxon>Chordata</taxon>
        <taxon>Tunicata</taxon>
        <taxon>Ascidiacea</taxon>
        <taxon>Aplousobranchia</taxon>
        <taxon>Clavelinidae</taxon>
        <taxon>Clavelina</taxon>
    </lineage>
</organism>
<keyword evidence="2" id="KW-1185">Reference proteome</keyword>
<evidence type="ECO:0000313" key="2">
    <source>
        <dbReference type="Proteomes" id="UP001642483"/>
    </source>
</evidence>
<accession>A0ABP0GFI7</accession>
<comment type="caution">
    <text evidence="1">The sequence shown here is derived from an EMBL/GenBank/DDBJ whole genome shotgun (WGS) entry which is preliminary data.</text>
</comment>
<evidence type="ECO:0000313" key="1">
    <source>
        <dbReference type="EMBL" id="CAK8690192.1"/>
    </source>
</evidence>